<evidence type="ECO:0000256" key="1">
    <source>
        <dbReference type="ARBA" id="ARBA00004127"/>
    </source>
</evidence>
<comment type="subcellular location">
    <subcellularLocation>
        <location evidence="1">Endomembrane system</location>
        <topology evidence="1">Multi-pass membrane protein</topology>
    </subcellularLocation>
</comment>
<keyword evidence="4 5" id="KW-0472">Membrane</keyword>
<feature type="transmembrane region" description="Helical" evidence="5">
    <location>
        <begin position="165"/>
        <end position="182"/>
    </location>
</feature>
<proteinExistence type="predicted"/>
<evidence type="ECO:0000259" key="6">
    <source>
        <dbReference type="SMART" id="SM00752"/>
    </source>
</evidence>
<evidence type="ECO:0000256" key="4">
    <source>
        <dbReference type="ARBA" id="ARBA00023136"/>
    </source>
</evidence>
<name>A0ABT5DYA1_9BACT</name>
<dbReference type="EMBL" id="JAQNDL010000001">
    <property type="protein sequence ID" value="MDC0718564.1"/>
    <property type="molecule type" value="Genomic_DNA"/>
</dbReference>
<feature type="transmembrane region" description="Helical" evidence="5">
    <location>
        <begin position="278"/>
        <end position="298"/>
    </location>
</feature>
<feature type="transmembrane region" description="Helical" evidence="5">
    <location>
        <begin position="24"/>
        <end position="41"/>
    </location>
</feature>
<evidence type="ECO:0000256" key="2">
    <source>
        <dbReference type="ARBA" id="ARBA00022692"/>
    </source>
</evidence>
<keyword evidence="2 5" id="KW-0812">Transmembrane</keyword>
<sequence length="594" mass="66647">MLAALLAPAAKGPAIDLSAHMSLATGALWLGLGCALAFFLVRPELWRRLWLERVDPRPAGLLRIVYGVVVLWTLLDLIPLLRFLFTDEGLWLPAMARKNYGGELRRLWDPEHGFESWWSVVQALWAKFSLFHLRADPAFVWAVFGLTCASVTAMILGIKTRLSTLLSWFLVNTFYSYSPVFYSGGDTVLRVFLFLGVLTRWGEAYALDTWWRRRRELLAGSVVVPALRQIPAWPLRLMMLQLAIIYCATGALKSGLTWFDGTALFYALSLDHFYRHPFQIQVATFLHMIGFLPLSTWVTKAWETLFPLALVGLALRRCERELSEGTWPKVQAWRRWSSYALIAAIVGALAYVGGLTAWYYYSPGEGPVQLSRAQAQALVVAGVLAFPALLVGSYLWLRARRPRAHAWVLRWLCGKRLWLGVGVIMHLVIDVAMNVGTFVQVMLAVYIAWLSGAEVEAVWRTLMSRPLAEGEGARPRRKPGWKASLLRPLDRLRYRGPRAPYVVHHAADEASIRRVALLRMWDLGARLQFAADPSVPAGALVVTAPGDATRHAGAAAGRALVPILPGFWWLYPWCLAPGLRTLAGRAVLRTFELR</sequence>
<feature type="transmembrane region" description="Helical" evidence="5">
    <location>
        <begin position="138"/>
        <end position="158"/>
    </location>
</feature>
<dbReference type="Proteomes" id="UP001221686">
    <property type="component" value="Unassembled WGS sequence"/>
</dbReference>
<keyword evidence="8" id="KW-1185">Reference proteome</keyword>
<dbReference type="PANTHER" id="PTHR39535:SF2">
    <property type="entry name" value="HTTM DOMAIN-CONTAINING PROTEIN"/>
    <property type="match status" value="1"/>
</dbReference>
<dbReference type="SMART" id="SM00752">
    <property type="entry name" value="HTTM"/>
    <property type="match status" value="1"/>
</dbReference>
<feature type="transmembrane region" description="Helical" evidence="5">
    <location>
        <begin position="237"/>
        <end position="258"/>
    </location>
</feature>
<dbReference type="InterPro" id="IPR011020">
    <property type="entry name" value="HTTM-like"/>
</dbReference>
<organism evidence="7 8">
    <name type="scientific">Nannocystis bainbridge</name>
    <dbReference type="NCBI Taxonomy" id="2995303"/>
    <lineage>
        <taxon>Bacteria</taxon>
        <taxon>Pseudomonadati</taxon>
        <taxon>Myxococcota</taxon>
        <taxon>Polyangia</taxon>
        <taxon>Nannocystales</taxon>
        <taxon>Nannocystaceae</taxon>
        <taxon>Nannocystis</taxon>
    </lineage>
</organism>
<feature type="transmembrane region" description="Helical" evidence="5">
    <location>
        <begin position="417"/>
        <end position="435"/>
    </location>
</feature>
<evidence type="ECO:0000313" key="7">
    <source>
        <dbReference type="EMBL" id="MDC0718564.1"/>
    </source>
</evidence>
<feature type="transmembrane region" description="Helical" evidence="5">
    <location>
        <begin position="188"/>
        <end position="207"/>
    </location>
</feature>
<gene>
    <name evidence="7" type="ORF">POL25_16770</name>
</gene>
<evidence type="ECO:0000256" key="5">
    <source>
        <dbReference type="SAM" id="Phobius"/>
    </source>
</evidence>
<keyword evidence="3 5" id="KW-1133">Transmembrane helix</keyword>
<accession>A0ABT5DYA1</accession>
<feature type="domain" description="HTTM-like" evidence="6">
    <location>
        <begin position="51"/>
        <end position="336"/>
    </location>
</feature>
<feature type="transmembrane region" description="Helical" evidence="5">
    <location>
        <begin position="61"/>
        <end position="85"/>
    </location>
</feature>
<dbReference type="InterPro" id="IPR052964">
    <property type="entry name" value="Sporulation_signal_mat"/>
</dbReference>
<protein>
    <recommendedName>
        <fullName evidence="6">HTTM-like domain-containing protein</fullName>
    </recommendedName>
</protein>
<dbReference type="PANTHER" id="PTHR39535">
    <property type="entry name" value="SPORULATION-DELAYING PROTEIN SDPB"/>
    <property type="match status" value="1"/>
</dbReference>
<feature type="transmembrane region" description="Helical" evidence="5">
    <location>
        <begin position="339"/>
        <end position="361"/>
    </location>
</feature>
<reference evidence="7 8" key="1">
    <citation type="submission" date="2022-11" db="EMBL/GenBank/DDBJ databases">
        <title>Minimal conservation of predation-associated metabolite biosynthetic gene clusters underscores biosynthetic potential of Myxococcota including descriptions for ten novel species: Archangium lansinium sp. nov., Myxococcus landrumus sp. nov., Nannocystis bai.</title>
        <authorList>
            <person name="Ahearne A."/>
            <person name="Stevens C."/>
            <person name="Dowd S."/>
        </authorList>
    </citation>
    <scope>NUCLEOTIDE SEQUENCE [LARGE SCALE GENOMIC DNA]</scope>
    <source>
        <strain evidence="7 8">BB15-2</strain>
    </source>
</reference>
<dbReference type="RefSeq" id="WP_272087044.1">
    <property type="nucleotide sequence ID" value="NZ_JAQNDL010000001.1"/>
</dbReference>
<evidence type="ECO:0000313" key="8">
    <source>
        <dbReference type="Proteomes" id="UP001221686"/>
    </source>
</evidence>
<comment type="caution">
    <text evidence="7">The sequence shown here is derived from an EMBL/GenBank/DDBJ whole genome shotgun (WGS) entry which is preliminary data.</text>
</comment>
<evidence type="ECO:0000256" key="3">
    <source>
        <dbReference type="ARBA" id="ARBA00022989"/>
    </source>
</evidence>
<feature type="transmembrane region" description="Helical" evidence="5">
    <location>
        <begin position="373"/>
        <end position="397"/>
    </location>
</feature>